<feature type="transmembrane region" description="Helical" evidence="1">
    <location>
        <begin position="71"/>
        <end position="91"/>
    </location>
</feature>
<keyword evidence="1" id="KW-1133">Transmembrane helix</keyword>
<accession>G7JR25</accession>
<organism evidence="2 4">
    <name type="scientific">Medicago truncatula</name>
    <name type="common">Barrel medic</name>
    <name type="synonym">Medicago tribuloides</name>
    <dbReference type="NCBI Taxonomy" id="3880"/>
    <lineage>
        <taxon>Eukaryota</taxon>
        <taxon>Viridiplantae</taxon>
        <taxon>Streptophyta</taxon>
        <taxon>Embryophyta</taxon>
        <taxon>Tracheophyta</taxon>
        <taxon>Spermatophyta</taxon>
        <taxon>Magnoliopsida</taxon>
        <taxon>eudicotyledons</taxon>
        <taxon>Gunneridae</taxon>
        <taxon>Pentapetalae</taxon>
        <taxon>rosids</taxon>
        <taxon>fabids</taxon>
        <taxon>Fabales</taxon>
        <taxon>Fabaceae</taxon>
        <taxon>Papilionoideae</taxon>
        <taxon>50 kb inversion clade</taxon>
        <taxon>NPAAA clade</taxon>
        <taxon>Hologalegina</taxon>
        <taxon>IRL clade</taxon>
        <taxon>Trifolieae</taxon>
        <taxon>Medicago</taxon>
    </lineage>
</organism>
<dbReference type="HOGENOM" id="CLU_1858210_0_0_1"/>
<sequence length="138" mass="15142">MPGADASGKFARSNAREGILDISTQTLERFIFPLPCFILLCAVHSSSFLHSSTHAGNGRRSHLLNLSKTRLPSFTLVTAAAVLHQSVWSFFVLLLEAVFAMFSIAQETATVLPSFLHCKPPPPFIRNASETKTKERGQ</sequence>
<dbReference type="EnsemblPlants" id="AES92092">
    <property type="protein sequence ID" value="AES92092"/>
    <property type="gene ID" value="MTR_4g124150"/>
</dbReference>
<evidence type="ECO:0000256" key="1">
    <source>
        <dbReference type="SAM" id="Phobius"/>
    </source>
</evidence>
<reference evidence="2 4" key="1">
    <citation type="journal article" date="2011" name="Nature">
        <title>The Medicago genome provides insight into the evolution of rhizobial symbioses.</title>
        <authorList>
            <person name="Young N.D."/>
            <person name="Debelle F."/>
            <person name="Oldroyd G.E."/>
            <person name="Geurts R."/>
            <person name="Cannon S.B."/>
            <person name="Udvardi M.K."/>
            <person name="Benedito V.A."/>
            <person name="Mayer K.F."/>
            <person name="Gouzy J."/>
            <person name="Schoof H."/>
            <person name="Van de Peer Y."/>
            <person name="Proost S."/>
            <person name="Cook D.R."/>
            <person name="Meyers B.C."/>
            <person name="Spannagl M."/>
            <person name="Cheung F."/>
            <person name="De Mita S."/>
            <person name="Krishnakumar V."/>
            <person name="Gundlach H."/>
            <person name="Zhou S."/>
            <person name="Mudge J."/>
            <person name="Bharti A.K."/>
            <person name="Murray J.D."/>
            <person name="Naoumkina M.A."/>
            <person name="Rosen B."/>
            <person name="Silverstein K.A."/>
            <person name="Tang H."/>
            <person name="Rombauts S."/>
            <person name="Zhao P.X."/>
            <person name="Zhou P."/>
            <person name="Barbe V."/>
            <person name="Bardou P."/>
            <person name="Bechner M."/>
            <person name="Bellec A."/>
            <person name="Berger A."/>
            <person name="Berges H."/>
            <person name="Bidwell S."/>
            <person name="Bisseling T."/>
            <person name="Choisne N."/>
            <person name="Couloux A."/>
            <person name="Denny R."/>
            <person name="Deshpande S."/>
            <person name="Dai X."/>
            <person name="Doyle J.J."/>
            <person name="Dudez A.M."/>
            <person name="Farmer A.D."/>
            <person name="Fouteau S."/>
            <person name="Franken C."/>
            <person name="Gibelin C."/>
            <person name="Gish J."/>
            <person name="Goldstein S."/>
            <person name="Gonzalez A.J."/>
            <person name="Green P.J."/>
            <person name="Hallab A."/>
            <person name="Hartog M."/>
            <person name="Hua A."/>
            <person name="Humphray S.J."/>
            <person name="Jeong D.H."/>
            <person name="Jing Y."/>
            <person name="Jocker A."/>
            <person name="Kenton S.M."/>
            <person name="Kim D.J."/>
            <person name="Klee K."/>
            <person name="Lai H."/>
            <person name="Lang C."/>
            <person name="Lin S."/>
            <person name="Macmil S.L."/>
            <person name="Magdelenat G."/>
            <person name="Matthews L."/>
            <person name="McCorrison J."/>
            <person name="Monaghan E.L."/>
            <person name="Mun J.H."/>
            <person name="Najar F.Z."/>
            <person name="Nicholson C."/>
            <person name="Noirot C."/>
            <person name="O'Bleness M."/>
            <person name="Paule C.R."/>
            <person name="Poulain J."/>
            <person name="Prion F."/>
            <person name="Qin B."/>
            <person name="Qu C."/>
            <person name="Retzel E.F."/>
            <person name="Riddle C."/>
            <person name="Sallet E."/>
            <person name="Samain S."/>
            <person name="Samson N."/>
            <person name="Sanders I."/>
            <person name="Saurat O."/>
            <person name="Scarpelli C."/>
            <person name="Schiex T."/>
            <person name="Segurens B."/>
            <person name="Severin A.J."/>
            <person name="Sherrier D.J."/>
            <person name="Shi R."/>
            <person name="Sims S."/>
            <person name="Singer S.R."/>
            <person name="Sinharoy S."/>
            <person name="Sterck L."/>
            <person name="Viollet A."/>
            <person name="Wang B.B."/>
            <person name="Wang K."/>
            <person name="Wang M."/>
            <person name="Wang X."/>
            <person name="Warfsmann J."/>
            <person name="Weissenbach J."/>
            <person name="White D.D."/>
            <person name="White J.D."/>
            <person name="Wiley G.B."/>
            <person name="Wincker P."/>
            <person name="Xing Y."/>
            <person name="Yang L."/>
            <person name="Yao Z."/>
            <person name="Ying F."/>
            <person name="Zhai J."/>
            <person name="Zhou L."/>
            <person name="Zuber A."/>
            <person name="Denarie J."/>
            <person name="Dixon R.A."/>
            <person name="May G.D."/>
            <person name="Schwartz D.C."/>
            <person name="Rogers J."/>
            <person name="Quetier F."/>
            <person name="Town C.D."/>
            <person name="Roe B.A."/>
        </authorList>
    </citation>
    <scope>NUCLEOTIDE SEQUENCE [LARGE SCALE GENOMIC DNA]</scope>
    <source>
        <strain evidence="2">A17</strain>
        <strain evidence="3 4">cv. Jemalong A17</strain>
    </source>
</reference>
<dbReference type="Proteomes" id="UP000002051">
    <property type="component" value="Chromosome 4"/>
</dbReference>
<name>G7JR25_MEDTR</name>
<protein>
    <submittedName>
        <fullName evidence="2">Transmembrane protein, putative</fullName>
    </submittedName>
</protein>
<evidence type="ECO:0000313" key="3">
    <source>
        <dbReference type="EnsemblPlants" id="AES92092"/>
    </source>
</evidence>
<dbReference type="PaxDb" id="3880-AES92092"/>
<gene>
    <name evidence="2" type="ordered locus">MTR_4g124150</name>
</gene>
<dbReference type="EMBL" id="CM001220">
    <property type="protein sequence ID" value="AES92092.1"/>
    <property type="molecule type" value="Genomic_DNA"/>
</dbReference>
<feature type="transmembrane region" description="Helical" evidence="1">
    <location>
        <begin position="30"/>
        <end position="50"/>
    </location>
</feature>
<proteinExistence type="predicted"/>
<dbReference type="AlphaFoldDB" id="G7JR25"/>
<keyword evidence="1" id="KW-0472">Membrane</keyword>
<keyword evidence="4" id="KW-1185">Reference proteome</keyword>
<reference evidence="3" key="3">
    <citation type="submission" date="2015-04" db="UniProtKB">
        <authorList>
            <consortium name="EnsemblPlants"/>
        </authorList>
    </citation>
    <scope>IDENTIFICATION</scope>
    <source>
        <strain evidence="3">cv. Jemalong A17</strain>
    </source>
</reference>
<evidence type="ECO:0000313" key="4">
    <source>
        <dbReference type="Proteomes" id="UP000002051"/>
    </source>
</evidence>
<reference evidence="2 4" key="2">
    <citation type="journal article" date="2014" name="BMC Genomics">
        <title>An improved genome release (version Mt4.0) for the model legume Medicago truncatula.</title>
        <authorList>
            <person name="Tang H."/>
            <person name="Krishnakumar V."/>
            <person name="Bidwell S."/>
            <person name="Rosen B."/>
            <person name="Chan A."/>
            <person name="Zhou S."/>
            <person name="Gentzbittel L."/>
            <person name="Childs K.L."/>
            <person name="Yandell M."/>
            <person name="Gundlach H."/>
            <person name="Mayer K.F."/>
            <person name="Schwartz D.C."/>
            <person name="Town C.D."/>
        </authorList>
    </citation>
    <scope>GENOME REANNOTATION</scope>
    <source>
        <strain evidence="3 4">cv. Jemalong A17</strain>
    </source>
</reference>
<keyword evidence="1 2" id="KW-0812">Transmembrane</keyword>
<evidence type="ECO:0000313" key="2">
    <source>
        <dbReference type="EMBL" id="AES92092.1"/>
    </source>
</evidence>